<feature type="compositionally biased region" description="Basic and acidic residues" evidence="1">
    <location>
        <begin position="39"/>
        <end position="50"/>
    </location>
</feature>
<protein>
    <submittedName>
        <fullName evidence="2">Uncharacterized protein</fullName>
    </submittedName>
</protein>
<accession>A0AAV6UAK7</accession>
<name>A0AAV6UAK7_9ARAC</name>
<evidence type="ECO:0000256" key="1">
    <source>
        <dbReference type="SAM" id="MobiDB-lite"/>
    </source>
</evidence>
<organism evidence="2 3">
    <name type="scientific">Oedothorax gibbosus</name>
    <dbReference type="NCBI Taxonomy" id="931172"/>
    <lineage>
        <taxon>Eukaryota</taxon>
        <taxon>Metazoa</taxon>
        <taxon>Ecdysozoa</taxon>
        <taxon>Arthropoda</taxon>
        <taxon>Chelicerata</taxon>
        <taxon>Arachnida</taxon>
        <taxon>Araneae</taxon>
        <taxon>Araneomorphae</taxon>
        <taxon>Entelegynae</taxon>
        <taxon>Araneoidea</taxon>
        <taxon>Linyphiidae</taxon>
        <taxon>Erigoninae</taxon>
        <taxon>Oedothorax</taxon>
    </lineage>
</organism>
<feature type="compositionally biased region" description="Basic and acidic residues" evidence="1">
    <location>
        <begin position="57"/>
        <end position="69"/>
    </location>
</feature>
<sequence length="222" mass="25412">MGESALKSHVKAQRHLKYFDAQMKTMPVKDFFGKETVKDPVVPGKEKERGPVVPGQENERGTVDPRQESVKNPVVPGKETSITSHPTRPELLNYEIKWALKCVERHYSMNSCEGINYLFQDMFEDSDIAKQFSCGPTKCAYLIRFGLAPYFKGNLYKYVNELDFYTVLFDESLNHSTQSKQIDIHIRFWDVKDNSIKTRFYTSVFLGHSTADITLKALLGGL</sequence>
<reference evidence="2 3" key="1">
    <citation type="journal article" date="2022" name="Nat. Ecol. Evol.">
        <title>A masculinizing supergene underlies an exaggerated male reproductive morph in a spider.</title>
        <authorList>
            <person name="Hendrickx F."/>
            <person name="De Corte Z."/>
            <person name="Sonet G."/>
            <person name="Van Belleghem S.M."/>
            <person name="Kostlbacher S."/>
            <person name="Vangestel C."/>
        </authorList>
    </citation>
    <scope>NUCLEOTIDE SEQUENCE [LARGE SCALE GENOMIC DNA]</scope>
    <source>
        <strain evidence="2">W744_W776</strain>
    </source>
</reference>
<evidence type="ECO:0000313" key="3">
    <source>
        <dbReference type="Proteomes" id="UP000827092"/>
    </source>
</evidence>
<dbReference type="AlphaFoldDB" id="A0AAV6UAK7"/>
<dbReference type="PANTHER" id="PTHR37162">
    <property type="entry name" value="HAT FAMILY DIMERISATION DOMAINCONTAINING PROTEIN-RELATED"/>
    <property type="match status" value="1"/>
</dbReference>
<dbReference type="PANTHER" id="PTHR37162:SF11">
    <property type="match status" value="1"/>
</dbReference>
<gene>
    <name evidence="2" type="ORF">JTE90_018194</name>
</gene>
<keyword evidence="3" id="KW-1185">Reference proteome</keyword>
<evidence type="ECO:0000313" key="2">
    <source>
        <dbReference type="EMBL" id="KAG8180575.1"/>
    </source>
</evidence>
<proteinExistence type="predicted"/>
<feature type="region of interest" description="Disordered" evidence="1">
    <location>
        <begin position="39"/>
        <end position="86"/>
    </location>
</feature>
<dbReference type="Proteomes" id="UP000827092">
    <property type="component" value="Unassembled WGS sequence"/>
</dbReference>
<comment type="caution">
    <text evidence="2">The sequence shown here is derived from an EMBL/GenBank/DDBJ whole genome shotgun (WGS) entry which is preliminary data.</text>
</comment>
<dbReference type="EMBL" id="JAFNEN010000559">
    <property type="protein sequence ID" value="KAG8180575.1"/>
    <property type="molecule type" value="Genomic_DNA"/>
</dbReference>